<proteinExistence type="predicted"/>
<gene>
    <name evidence="1" type="ORF">N5I32_00485</name>
</gene>
<dbReference type="SUPFAM" id="SSF51197">
    <property type="entry name" value="Clavaminate synthase-like"/>
    <property type="match status" value="1"/>
</dbReference>
<evidence type="ECO:0000313" key="2">
    <source>
        <dbReference type="Proteomes" id="UP001205601"/>
    </source>
</evidence>
<dbReference type="Proteomes" id="UP001205601">
    <property type="component" value="Unassembled WGS sequence"/>
</dbReference>
<protein>
    <recommendedName>
        <fullName evidence="3">Phytanoyl-CoA dioxygenase</fullName>
    </recommendedName>
</protein>
<evidence type="ECO:0008006" key="3">
    <source>
        <dbReference type="Google" id="ProtNLM"/>
    </source>
</evidence>
<name>A0ABT2NGE8_9RHOB</name>
<accession>A0ABT2NGE8</accession>
<organism evidence="1 2">
    <name type="scientific">Albidovulum sediminis</name>
    <dbReference type="NCBI Taxonomy" id="3066345"/>
    <lineage>
        <taxon>Bacteria</taxon>
        <taxon>Pseudomonadati</taxon>
        <taxon>Pseudomonadota</taxon>
        <taxon>Alphaproteobacteria</taxon>
        <taxon>Rhodobacterales</taxon>
        <taxon>Paracoccaceae</taxon>
        <taxon>Albidovulum</taxon>
    </lineage>
</organism>
<keyword evidence="2" id="KW-1185">Reference proteome</keyword>
<comment type="caution">
    <text evidence="1">The sequence shown here is derived from an EMBL/GenBank/DDBJ whole genome shotgun (WGS) entry which is preliminary data.</text>
</comment>
<dbReference type="RefSeq" id="WP_261493431.1">
    <property type="nucleotide sequence ID" value="NZ_JAOCQF010000001.1"/>
</dbReference>
<dbReference type="EMBL" id="JAOCQF010000001">
    <property type="protein sequence ID" value="MCT8327984.1"/>
    <property type="molecule type" value="Genomic_DNA"/>
</dbReference>
<evidence type="ECO:0000313" key="1">
    <source>
        <dbReference type="EMBL" id="MCT8327984.1"/>
    </source>
</evidence>
<reference evidence="2" key="1">
    <citation type="submission" date="2023-07" db="EMBL/GenBank/DDBJ databases">
        <title>Defluviimonas sediminis sp. nov., isolated from mangrove sediment.</title>
        <authorList>
            <person name="Liu L."/>
            <person name="Li J."/>
            <person name="Huang Y."/>
            <person name="Pan J."/>
            <person name="Li M."/>
        </authorList>
    </citation>
    <scope>NUCLEOTIDE SEQUENCE [LARGE SCALE GENOMIC DNA]</scope>
    <source>
        <strain evidence="2">FT324</strain>
    </source>
</reference>
<sequence length="257" mass="27489">MVGPLDPAGWAAFPAEAATRAWAAAALAHAKAAVLHPGADWRSDATWMVGLEALPNAVDGSVDGVPLAGQAAQTVAAAFGPQTWHRAQISVARPGYPRRGPDEAEASFGYRLRRDAAHVDGLLAVGAARQRMLHEPHAFILGIGLNDPDPGAAPLAVWEGSHRIVARAFRDALAGADPKDWGDVDLTECYNATRREIFATCPRRLVPLRQGETILMHRMTLHGISPWVNGAEAPPEGRATAYFRPLLGSVEDWVNRA</sequence>